<organism evidence="1">
    <name type="scientific">Eucalyptus grandis</name>
    <name type="common">Flooded gum</name>
    <dbReference type="NCBI Taxonomy" id="71139"/>
    <lineage>
        <taxon>Eukaryota</taxon>
        <taxon>Viridiplantae</taxon>
        <taxon>Streptophyta</taxon>
        <taxon>Embryophyta</taxon>
        <taxon>Tracheophyta</taxon>
        <taxon>Spermatophyta</taxon>
        <taxon>Magnoliopsida</taxon>
        <taxon>eudicotyledons</taxon>
        <taxon>Gunneridae</taxon>
        <taxon>Pentapetalae</taxon>
        <taxon>rosids</taxon>
        <taxon>malvids</taxon>
        <taxon>Myrtales</taxon>
        <taxon>Myrtaceae</taxon>
        <taxon>Myrtoideae</taxon>
        <taxon>Eucalypteae</taxon>
        <taxon>Eucalyptus</taxon>
    </lineage>
</organism>
<dbReference type="InParanoid" id="A0A059BI36"/>
<dbReference type="AlphaFoldDB" id="A0A059BI36"/>
<proteinExistence type="predicted"/>
<protein>
    <submittedName>
        <fullName evidence="1">Uncharacterized protein</fullName>
    </submittedName>
</protein>
<evidence type="ECO:0000313" key="1">
    <source>
        <dbReference type="EMBL" id="KCW65773.1"/>
    </source>
</evidence>
<reference evidence="1" key="1">
    <citation type="submission" date="2013-07" db="EMBL/GenBank/DDBJ databases">
        <title>The genome of Eucalyptus grandis.</title>
        <authorList>
            <person name="Schmutz J."/>
            <person name="Hayes R."/>
            <person name="Myburg A."/>
            <person name="Tuskan G."/>
            <person name="Grattapaglia D."/>
            <person name="Rokhsar D.S."/>
        </authorList>
    </citation>
    <scope>NUCLEOTIDE SEQUENCE</scope>
    <source>
        <tissue evidence="1">Leaf extractions</tissue>
    </source>
</reference>
<accession>A0A059BI36</accession>
<sequence length="93" mass="10780">MKHFSNVIKFCKKLQSQAFINMPLQNCVKYHHNAYDAHLNELIVSDTRFHTCSSHAVNYPYKTKRNSETLIPPLFPFHLTGSNCNKNVITNKT</sequence>
<dbReference type="EMBL" id="KK198759">
    <property type="protein sequence ID" value="KCW65773.1"/>
    <property type="molecule type" value="Genomic_DNA"/>
</dbReference>
<name>A0A059BI36_EUCGR</name>
<dbReference type="Gramene" id="KCW65773">
    <property type="protein sequence ID" value="KCW65773"/>
    <property type="gene ID" value="EUGRSUZ_G03133"/>
</dbReference>
<gene>
    <name evidence="1" type="ORF">EUGRSUZ_G03133</name>
</gene>